<dbReference type="EMBL" id="BSFQ01000058">
    <property type="protein sequence ID" value="GLL15888.1"/>
    <property type="molecule type" value="Genomic_DNA"/>
</dbReference>
<dbReference type="Proteomes" id="UP001143463">
    <property type="component" value="Unassembled WGS sequence"/>
</dbReference>
<proteinExistence type="predicted"/>
<evidence type="ECO:0000256" key="1">
    <source>
        <dbReference type="SAM" id="MobiDB-lite"/>
    </source>
</evidence>
<sequence length="114" mass="12262">MGERGELSTVRVPGDLQVDARPRSPVAHHRLVGEQHDRHRGVAAGEGAVEVETVPGNARRGGRAVVAAGEVERRRAPPRPVDQRPEVDVGDGGDREAVERGIEPVEHDLAPLRP</sequence>
<name>A0A9W6P107_9PSEU</name>
<evidence type="ECO:0000313" key="2">
    <source>
        <dbReference type="EMBL" id="GLL15888.1"/>
    </source>
</evidence>
<reference evidence="2" key="2">
    <citation type="submission" date="2023-01" db="EMBL/GenBank/DDBJ databases">
        <authorList>
            <person name="Sun Q."/>
            <person name="Evtushenko L."/>
        </authorList>
    </citation>
    <scope>NUCLEOTIDE SEQUENCE</scope>
    <source>
        <strain evidence="2">VKM Ac-1069</strain>
    </source>
</reference>
<accession>A0A9W6P107</accession>
<dbReference type="AlphaFoldDB" id="A0A9W6P107"/>
<dbReference type="RefSeq" id="WP_037047635.1">
    <property type="nucleotide sequence ID" value="NZ_BSFQ01000058.1"/>
</dbReference>
<feature type="region of interest" description="Disordered" evidence="1">
    <location>
        <begin position="69"/>
        <end position="114"/>
    </location>
</feature>
<evidence type="ECO:0000313" key="3">
    <source>
        <dbReference type="Proteomes" id="UP001143463"/>
    </source>
</evidence>
<feature type="region of interest" description="Disordered" evidence="1">
    <location>
        <begin position="1"/>
        <end position="25"/>
    </location>
</feature>
<organism evidence="2 3">
    <name type="scientific">Pseudonocardia halophobica</name>
    <dbReference type="NCBI Taxonomy" id="29401"/>
    <lineage>
        <taxon>Bacteria</taxon>
        <taxon>Bacillati</taxon>
        <taxon>Actinomycetota</taxon>
        <taxon>Actinomycetes</taxon>
        <taxon>Pseudonocardiales</taxon>
        <taxon>Pseudonocardiaceae</taxon>
        <taxon>Pseudonocardia</taxon>
    </lineage>
</organism>
<comment type="caution">
    <text evidence="2">The sequence shown here is derived from an EMBL/GenBank/DDBJ whole genome shotgun (WGS) entry which is preliminary data.</text>
</comment>
<keyword evidence="3" id="KW-1185">Reference proteome</keyword>
<protein>
    <submittedName>
        <fullName evidence="2">Uncharacterized protein</fullName>
    </submittedName>
</protein>
<feature type="compositionally biased region" description="Basic and acidic residues" evidence="1">
    <location>
        <begin position="70"/>
        <end position="114"/>
    </location>
</feature>
<gene>
    <name evidence="2" type="ORF">GCM10017577_70420</name>
</gene>
<reference evidence="2" key="1">
    <citation type="journal article" date="2014" name="Int. J. Syst. Evol. Microbiol.">
        <title>Complete genome sequence of Corynebacterium casei LMG S-19264T (=DSM 44701T), isolated from a smear-ripened cheese.</title>
        <authorList>
            <consortium name="US DOE Joint Genome Institute (JGI-PGF)"/>
            <person name="Walter F."/>
            <person name="Albersmeier A."/>
            <person name="Kalinowski J."/>
            <person name="Ruckert C."/>
        </authorList>
    </citation>
    <scope>NUCLEOTIDE SEQUENCE</scope>
    <source>
        <strain evidence="2">VKM Ac-1069</strain>
    </source>
</reference>